<dbReference type="PROSITE" id="PS51257">
    <property type="entry name" value="PROKAR_LIPOPROTEIN"/>
    <property type="match status" value="1"/>
</dbReference>
<dbReference type="EMBL" id="CP053073">
    <property type="protein sequence ID" value="QJR16576.1"/>
    <property type="molecule type" value="Genomic_DNA"/>
</dbReference>
<keyword evidence="3" id="KW-1185">Reference proteome</keyword>
<proteinExistence type="predicted"/>
<organism evidence="2 3">
    <name type="scientific">Usitatibacter palustris</name>
    <dbReference type="NCBI Taxonomy" id="2732487"/>
    <lineage>
        <taxon>Bacteria</taxon>
        <taxon>Pseudomonadati</taxon>
        <taxon>Pseudomonadota</taxon>
        <taxon>Betaproteobacteria</taxon>
        <taxon>Nitrosomonadales</taxon>
        <taxon>Usitatibacteraceae</taxon>
        <taxon>Usitatibacter</taxon>
    </lineage>
</organism>
<protein>
    <submittedName>
        <fullName evidence="2">Uncharacterized protein</fullName>
    </submittedName>
</protein>
<evidence type="ECO:0000256" key="1">
    <source>
        <dbReference type="SAM" id="Phobius"/>
    </source>
</evidence>
<dbReference type="KEGG" id="upl:DSM104440_03411"/>
<sequence>MNETSRKLLWLSLWVTAFAVAMACLLLAFKHRAALDGVQRDRLQLIARGLEEIVERNLAFGLAFAEITTLPDVIDSQKSTDDLVAAIEITDPAGKIVYATERKRVGYSMEAAWTNAMGRVGKAQSWHAWSEGEAAVGSVIRNSFGLAIGHVIVRYRTEALANANLAFARKLALWGAAITVAFTLLLFALLSWVQAALELRVARLRSIFEGYAATPPRPGTFGAEVADARESIAEANKALDALEAAR</sequence>
<reference evidence="2 3" key="1">
    <citation type="submission" date="2020-04" db="EMBL/GenBank/DDBJ databases">
        <title>Usitatibacter rugosus gen. nov., sp. nov. and Usitatibacter palustris sp. nov., novel members of Usitatibacteraceae fam. nov. within the order Nitrosomonadales isolated from soil.</title>
        <authorList>
            <person name="Huber K.J."/>
            <person name="Neumann-Schaal M."/>
            <person name="Geppert A."/>
            <person name="Luckner M."/>
            <person name="Wanner G."/>
            <person name="Overmann J."/>
        </authorList>
    </citation>
    <scope>NUCLEOTIDE SEQUENCE [LARGE SCALE GENOMIC DNA]</scope>
    <source>
        <strain evidence="2 3">Swamp67</strain>
    </source>
</reference>
<gene>
    <name evidence="2" type="ORF">DSM104440_03411</name>
</gene>
<name>A0A6M4HAH9_9PROT</name>
<feature type="transmembrane region" description="Helical" evidence="1">
    <location>
        <begin position="171"/>
        <end position="193"/>
    </location>
</feature>
<dbReference type="AlphaFoldDB" id="A0A6M4HAH9"/>
<evidence type="ECO:0000313" key="3">
    <source>
        <dbReference type="Proteomes" id="UP000503096"/>
    </source>
</evidence>
<dbReference type="RefSeq" id="WP_171164796.1">
    <property type="nucleotide sequence ID" value="NZ_CP053073.1"/>
</dbReference>
<keyword evidence="1" id="KW-1133">Transmembrane helix</keyword>
<accession>A0A6M4HAH9</accession>
<keyword evidence="1" id="KW-0812">Transmembrane</keyword>
<evidence type="ECO:0000313" key="2">
    <source>
        <dbReference type="EMBL" id="QJR16576.1"/>
    </source>
</evidence>
<dbReference type="InParanoid" id="A0A6M4HAH9"/>
<keyword evidence="1" id="KW-0472">Membrane</keyword>
<dbReference type="Proteomes" id="UP000503096">
    <property type="component" value="Chromosome"/>
</dbReference>